<organism evidence="2 3">
    <name type="scientific">Acetanaerobacterium elongatum</name>
    <dbReference type="NCBI Taxonomy" id="258515"/>
    <lineage>
        <taxon>Bacteria</taxon>
        <taxon>Bacillati</taxon>
        <taxon>Bacillota</taxon>
        <taxon>Clostridia</taxon>
        <taxon>Eubacteriales</taxon>
        <taxon>Oscillospiraceae</taxon>
        <taxon>Acetanaerobacterium</taxon>
    </lineage>
</organism>
<protein>
    <submittedName>
        <fullName evidence="2">Ig-like domain (Group 2)</fullName>
    </submittedName>
</protein>
<dbReference type="OrthoDB" id="177750at2"/>
<keyword evidence="3" id="KW-1185">Reference proteome</keyword>
<proteinExistence type="predicted"/>
<dbReference type="SMART" id="SM00635">
    <property type="entry name" value="BID_2"/>
    <property type="match status" value="3"/>
</dbReference>
<feature type="domain" description="BIG2" evidence="1">
    <location>
        <begin position="171"/>
        <end position="261"/>
    </location>
</feature>
<dbReference type="InterPro" id="IPR003343">
    <property type="entry name" value="Big_2"/>
</dbReference>
<sequence length="369" mass="38317">MQFTSAVEPKNASNKAITYSVTDESGKTVEGVKIDKNGLLTVRTDAAIKDGFVKVTAASTDNDKPVTSNEIYVFIAPAATKVNVPSTFTAEANHFYTLSADAEGAAEFYGAIAWKSSNPAVAFLNKATTSANEPVILTVGKIGNVKSVTITATAMDGSGKSATIVVNFGEFVKKVTINTPKGYPGYINNGKTLQLSATTDSDNPKIKPATPGVVWEISDNAKDLGVSIDENGKITADKTVKNGKFTVTATAKDGSGVKGTIELEVRLLATGVTIQNNGTDVTDPIVVPSGDTKGVQLTAKATGPSGHDYSNVGVTWSISKGSQYAKVDKTGLVKLQNSPKAGSKFSVTATATDGSRASKTVEFTVGNKT</sequence>
<name>A0A1G9VZ65_9FIRM</name>
<feature type="domain" description="BIG2" evidence="1">
    <location>
        <begin position="280"/>
        <end position="361"/>
    </location>
</feature>
<evidence type="ECO:0000313" key="3">
    <source>
        <dbReference type="Proteomes" id="UP000199182"/>
    </source>
</evidence>
<feature type="domain" description="BIG2" evidence="1">
    <location>
        <begin position="78"/>
        <end position="164"/>
    </location>
</feature>
<evidence type="ECO:0000259" key="1">
    <source>
        <dbReference type="SMART" id="SM00635"/>
    </source>
</evidence>
<evidence type="ECO:0000313" key="2">
    <source>
        <dbReference type="EMBL" id="SDM77579.1"/>
    </source>
</evidence>
<dbReference type="AlphaFoldDB" id="A0A1G9VZ65"/>
<dbReference type="Proteomes" id="UP000199182">
    <property type="component" value="Unassembled WGS sequence"/>
</dbReference>
<reference evidence="2 3" key="1">
    <citation type="submission" date="2016-10" db="EMBL/GenBank/DDBJ databases">
        <authorList>
            <person name="de Groot N.N."/>
        </authorList>
    </citation>
    <scope>NUCLEOTIDE SEQUENCE [LARGE SCALE GENOMIC DNA]</scope>
    <source>
        <strain evidence="2 3">CGMCC 1.5012</strain>
    </source>
</reference>
<dbReference type="EMBL" id="FNID01000005">
    <property type="protein sequence ID" value="SDM77579.1"/>
    <property type="molecule type" value="Genomic_DNA"/>
</dbReference>
<accession>A0A1G9VZ65</accession>
<gene>
    <name evidence="2" type="ORF">SAMN05192585_1051</name>
</gene>
<dbReference type="Gene3D" id="2.60.40.1080">
    <property type="match status" value="2"/>
</dbReference>